<evidence type="ECO:0000256" key="1">
    <source>
        <dbReference type="ARBA" id="ARBA00001946"/>
    </source>
</evidence>
<dbReference type="GO" id="GO:0006950">
    <property type="term" value="P:response to stress"/>
    <property type="evidence" value="ECO:0007669"/>
    <property type="project" value="UniProtKB-ARBA"/>
</dbReference>
<dbReference type="InterPro" id="IPR008271">
    <property type="entry name" value="Ser/Thr_kinase_AS"/>
</dbReference>
<feature type="domain" description="SH3" evidence="9">
    <location>
        <begin position="86"/>
        <end position="147"/>
    </location>
</feature>
<name>A0A2A2LGT7_9BILA</name>
<evidence type="ECO:0000313" key="11">
    <source>
        <dbReference type="EMBL" id="PAV85431.1"/>
    </source>
</evidence>
<evidence type="ECO:0000256" key="4">
    <source>
        <dbReference type="ARBA" id="ARBA00022443"/>
    </source>
</evidence>
<feature type="region of interest" description="Disordered" evidence="8">
    <location>
        <begin position="1022"/>
        <end position="1075"/>
    </location>
</feature>
<dbReference type="SMART" id="SM00220">
    <property type="entry name" value="S_TKc"/>
    <property type="match status" value="1"/>
</dbReference>
<dbReference type="Pfam" id="PF07714">
    <property type="entry name" value="PK_Tyr_Ser-Thr"/>
    <property type="match status" value="1"/>
</dbReference>
<evidence type="ECO:0000256" key="5">
    <source>
        <dbReference type="ARBA" id="ARBA00047559"/>
    </source>
</evidence>
<dbReference type="SUPFAM" id="SSF56112">
    <property type="entry name" value="Protein kinase-like (PK-like)"/>
    <property type="match status" value="1"/>
</dbReference>
<feature type="region of interest" description="Disordered" evidence="8">
    <location>
        <begin position="34"/>
        <end position="56"/>
    </location>
</feature>
<dbReference type="InterPro" id="IPR000719">
    <property type="entry name" value="Prot_kinase_dom"/>
</dbReference>
<dbReference type="GO" id="GO:0005524">
    <property type="term" value="F:ATP binding"/>
    <property type="evidence" value="ECO:0007669"/>
    <property type="project" value="InterPro"/>
</dbReference>
<evidence type="ECO:0000256" key="6">
    <source>
        <dbReference type="ARBA" id="ARBA00048329"/>
    </source>
</evidence>
<dbReference type="Proteomes" id="UP000218231">
    <property type="component" value="Unassembled WGS sequence"/>
</dbReference>
<dbReference type="OrthoDB" id="339325at2759"/>
<feature type="compositionally biased region" description="Low complexity" evidence="8">
    <location>
        <begin position="766"/>
        <end position="778"/>
    </location>
</feature>
<feature type="domain" description="Protein kinase" evidence="10">
    <location>
        <begin position="130"/>
        <end position="425"/>
    </location>
</feature>
<dbReference type="InterPro" id="IPR011009">
    <property type="entry name" value="Kinase-like_dom_sf"/>
</dbReference>
<feature type="compositionally biased region" description="Polar residues" evidence="8">
    <location>
        <begin position="721"/>
        <end position="730"/>
    </location>
</feature>
<protein>
    <recommendedName>
        <fullName evidence="3">mitogen-activated protein kinase kinase kinase</fullName>
        <ecNumber evidence="3">2.7.11.25</ecNumber>
    </recommendedName>
</protein>
<proteinExistence type="inferred from homology"/>
<dbReference type="InterPro" id="IPR051681">
    <property type="entry name" value="Ser/Thr_Kinases-Pseudokinases"/>
</dbReference>
<evidence type="ECO:0000256" key="3">
    <source>
        <dbReference type="ARBA" id="ARBA00012406"/>
    </source>
</evidence>
<evidence type="ECO:0000256" key="2">
    <source>
        <dbReference type="ARBA" id="ARBA00006529"/>
    </source>
</evidence>
<dbReference type="PROSITE" id="PS50002">
    <property type="entry name" value="SH3"/>
    <property type="match status" value="1"/>
</dbReference>
<dbReference type="GO" id="GO:0004706">
    <property type="term" value="F:JUN kinase kinase kinase activity"/>
    <property type="evidence" value="ECO:0007669"/>
    <property type="project" value="TreeGrafter"/>
</dbReference>
<comment type="cofactor">
    <cofactor evidence="1">
        <name>Mg(2+)</name>
        <dbReference type="ChEBI" id="CHEBI:18420"/>
    </cofactor>
</comment>
<dbReference type="Gene3D" id="1.10.510.10">
    <property type="entry name" value="Transferase(Phosphotransferase) domain 1"/>
    <property type="match status" value="1"/>
</dbReference>
<comment type="caution">
    <text evidence="11">The sequence shown here is derived from an EMBL/GenBank/DDBJ whole genome shotgun (WGS) entry which is preliminary data.</text>
</comment>
<evidence type="ECO:0000256" key="8">
    <source>
        <dbReference type="SAM" id="MobiDB-lite"/>
    </source>
</evidence>
<dbReference type="STRING" id="2018661.A0A2A2LGT7"/>
<comment type="similarity">
    <text evidence="2">Belongs to the protein kinase superfamily. STE Ser/Thr protein kinase family. MAP kinase kinase kinase subfamily.</text>
</comment>
<dbReference type="PROSITE" id="PS50011">
    <property type="entry name" value="PROTEIN_KINASE_DOM"/>
    <property type="match status" value="1"/>
</dbReference>
<dbReference type="InterPro" id="IPR001245">
    <property type="entry name" value="Ser-Thr/Tyr_kinase_cat_dom"/>
</dbReference>
<dbReference type="Gene3D" id="2.30.30.40">
    <property type="entry name" value="SH3 Domains"/>
    <property type="match status" value="1"/>
</dbReference>
<dbReference type="AlphaFoldDB" id="A0A2A2LGT7"/>
<dbReference type="PRINTS" id="PR00109">
    <property type="entry name" value="TYRKINASE"/>
</dbReference>
<feature type="compositionally biased region" description="Low complexity" evidence="8">
    <location>
        <begin position="1038"/>
        <end position="1055"/>
    </location>
</feature>
<evidence type="ECO:0000256" key="7">
    <source>
        <dbReference type="PROSITE-ProRule" id="PRU00192"/>
    </source>
</evidence>
<dbReference type="Pfam" id="PF00018">
    <property type="entry name" value="SH3_1"/>
    <property type="match status" value="1"/>
</dbReference>
<dbReference type="InterPro" id="IPR001452">
    <property type="entry name" value="SH3_domain"/>
</dbReference>
<feature type="region of interest" description="Disordered" evidence="8">
    <location>
        <begin position="761"/>
        <end position="894"/>
    </location>
</feature>
<feature type="compositionally biased region" description="Polar residues" evidence="8">
    <location>
        <begin position="864"/>
        <end position="894"/>
    </location>
</feature>
<dbReference type="PANTHER" id="PTHR44329:SF6">
    <property type="entry name" value="RECEPTOR-INTERACTING SERINE_THREONINE-PROTEIN KINASE 1"/>
    <property type="match status" value="1"/>
</dbReference>
<dbReference type="PROSITE" id="PS00108">
    <property type="entry name" value="PROTEIN_KINASE_ST"/>
    <property type="match status" value="1"/>
</dbReference>
<evidence type="ECO:0000313" key="12">
    <source>
        <dbReference type="Proteomes" id="UP000218231"/>
    </source>
</evidence>
<keyword evidence="4 7" id="KW-0728">SH3 domain</keyword>
<dbReference type="Gene3D" id="3.30.200.20">
    <property type="entry name" value="Phosphorylase Kinase, domain 1"/>
    <property type="match status" value="1"/>
</dbReference>
<evidence type="ECO:0000259" key="9">
    <source>
        <dbReference type="PROSITE" id="PS50002"/>
    </source>
</evidence>
<organism evidence="11 12">
    <name type="scientific">Diploscapter pachys</name>
    <dbReference type="NCBI Taxonomy" id="2018661"/>
    <lineage>
        <taxon>Eukaryota</taxon>
        <taxon>Metazoa</taxon>
        <taxon>Ecdysozoa</taxon>
        <taxon>Nematoda</taxon>
        <taxon>Chromadorea</taxon>
        <taxon>Rhabditida</taxon>
        <taxon>Rhabditina</taxon>
        <taxon>Rhabditomorpha</taxon>
        <taxon>Rhabditoidea</taxon>
        <taxon>Rhabditidae</taxon>
        <taxon>Diploscapter</taxon>
    </lineage>
</organism>
<feature type="compositionally biased region" description="Low complexity" evidence="8">
    <location>
        <begin position="653"/>
        <end position="664"/>
    </location>
</feature>
<gene>
    <name evidence="11" type="ORF">WR25_07872</name>
</gene>
<dbReference type="InterPro" id="IPR036028">
    <property type="entry name" value="SH3-like_dom_sf"/>
</dbReference>
<evidence type="ECO:0000259" key="10">
    <source>
        <dbReference type="PROSITE" id="PS50011"/>
    </source>
</evidence>
<dbReference type="PANTHER" id="PTHR44329">
    <property type="entry name" value="SERINE/THREONINE-PROTEIN KINASE TNNI3K-RELATED"/>
    <property type="match status" value="1"/>
</dbReference>
<sequence>MANRLHQQPMQQENRPEYVNLPCQLQHPYEYINSSHSHQSSQSNSSHGYPSSTMNSGHYATAGDTCVQFREGYDSQISHTSRDAYKSSEMFLVLYDYPGDRDDELVIKTGDEIQVIKKNTGEDGWYYGRLNGREGLFPENYGKLLGNENEINWVALKKVKDSFNKDFLRREALCLAQLSHVNIVKFLGMCLDPGKIGLVLELCEGGSLRSVYKANKQKVSEKDAMSIQKANDVAAVPIPMKTLIKWATQVARGMQYLCSQGFIHRDLKAENVLVKEKVCNCKSPVFSDGVCCVCKGSPFDNFTLKITDFGATKTTDAIKKDSDRCSQAGTYAWLAPEAFKDQDYSEASDVWSFGVVMWELLVQEDPFQGMVPITIALGISKGDLCYEIKKDCPERWREVMSSCWQAEKEQRPNFSMLVNQLEEYERSEPDEKDESELKRMQSLCNRDYKSIYERYSPTQKKELDNIYVSLYEKNSYGDSSGESTVNGSDSAPVEWKWRRLFAWKKAAPKTETRSKNNKKQITSSDIGPPTDPKHIHSARVANICPIPRNDFPSTPNGSHLDNLSNLQCFRYDDSGAAQLTPATPEVFGTLPRPERLITTGRPSVINASFSRSSPNLNALSTDDAAPTLRRKDAIRKKSRPSIDTTQGGGGAWTPTTEITTPINNSGTPTLEFARIDDAEEDTISEKGTTGRSKSKHFWEKLAPKKNRSSRESEDADDANLVGSSFSTTNHRTSHKSPSIIPFGQLTKSPGGAQFLVDKSVRRRADSAASENSASSTPSLGHRSAVANQHRVSPAERAQPRTTRAMTHGADMLVPLKSTLGSPVQEGRPSGLPKSSPIGLDQPYPPSPSNNDDQEMSCIPYKYLSSPTNENGSSRNHNQGYDNFSPETSGTRGRNASGLQHMNTRNPSHHHLHNLSEVVPIPPRCASFEEPTHYDMHNGEVRIPPTHHARMAHQQAYGDTKYQQLPSREGAHQQYFDLYQKKSDTVSNNQYQMLPSHLPHTSSEGTMIANPNYIQSANRNISRPDTLDLNRTPGSGQISTASSLSSSSLAFEQPPEVDAPPPPVPDKPPSGNIIQL</sequence>
<dbReference type="EMBL" id="LIAE01006773">
    <property type="protein sequence ID" value="PAV85431.1"/>
    <property type="molecule type" value="Genomic_DNA"/>
</dbReference>
<feature type="region of interest" description="Disordered" evidence="8">
    <location>
        <begin position="636"/>
        <end position="749"/>
    </location>
</feature>
<accession>A0A2A2LGT7</accession>
<feature type="compositionally biased region" description="Low complexity" evidence="8">
    <location>
        <begin position="34"/>
        <end position="47"/>
    </location>
</feature>
<feature type="compositionally biased region" description="Pro residues" evidence="8">
    <location>
        <begin position="1056"/>
        <end position="1067"/>
    </location>
</feature>
<feature type="region of interest" description="Disordered" evidence="8">
    <location>
        <begin position="507"/>
        <end position="534"/>
    </location>
</feature>
<feature type="compositionally biased region" description="Basic and acidic residues" evidence="8">
    <location>
        <begin position="696"/>
        <end position="712"/>
    </location>
</feature>
<reference evidence="11 12" key="1">
    <citation type="journal article" date="2017" name="Curr. Biol.">
        <title>Genome architecture and evolution of a unichromosomal asexual nematode.</title>
        <authorList>
            <person name="Fradin H."/>
            <person name="Zegar C."/>
            <person name="Gutwein M."/>
            <person name="Lucas J."/>
            <person name="Kovtun M."/>
            <person name="Corcoran D."/>
            <person name="Baugh L.R."/>
            <person name="Kiontke K."/>
            <person name="Gunsalus K."/>
            <person name="Fitch D.H."/>
            <person name="Piano F."/>
        </authorList>
    </citation>
    <scope>NUCLEOTIDE SEQUENCE [LARGE SCALE GENOMIC DNA]</scope>
    <source>
        <strain evidence="11">PF1309</strain>
    </source>
</reference>
<comment type="catalytic activity">
    <reaction evidence="6">
        <text>L-seryl-[protein] + ATP = O-phospho-L-seryl-[protein] + ADP + H(+)</text>
        <dbReference type="Rhea" id="RHEA:17989"/>
        <dbReference type="Rhea" id="RHEA-COMP:9863"/>
        <dbReference type="Rhea" id="RHEA-COMP:11604"/>
        <dbReference type="ChEBI" id="CHEBI:15378"/>
        <dbReference type="ChEBI" id="CHEBI:29999"/>
        <dbReference type="ChEBI" id="CHEBI:30616"/>
        <dbReference type="ChEBI" id="CHEBI:83421"/>
        <dbReference type="ChEBI" id="CHEBI:456216"/>
        <dbReference type="EC" id="2.7.11.25"/>
    </reaction>
</comment>
<dbReference type="SUPFAM" id="SSF50044">
    <property type="entry name" value="SH3-domain"/>
    <property type="match status" value="1"/>
</dbReference>
<keyword evidence="12" id="KW-1185">Reference proteome</keyword>
<comment type="catalytic activity">
    <reaction evidence="5">
        <text>L-threonyl-[protein] + ATP = O-phospho-L-threonyl-[protein] + ADP + H(+)</text>
        <dbReference type="Rhea" id="RHEA:46608"/>
        <dbReference type="Rhea" id="RHEA-COMP:11060"/>
        <dbReference type="Rhea" id="RHEA-COMP:11605"/>
        <dbReference type="ChEBI" id="CHEBI:15378"/>
        <dbReference type="ChEBI" id="CHEBI:30013"/>
        <dbReference type="ChEBI" id="CHEBI:30616"/>
        <dbReference type="ChEBI" id="CHEBI:61977"/>
        <dbReference type="ChEBI" id="CHEBI:456216"/>
        <dbReference type="EC" id="2.7.11.25"/>
    </reaction>
</comment>
<dbReference type="SMART" id="SM00326">
    <property type="entry name" value="SH3"/>
    <property type="match status" value="1"/>
</dbReference>
<dbReference type="EC" id="2.7.11.25" evidence="3"/>